<sequence>MSHDITVHFLGTTSGGGSTETHNSPSLIVDMSLPARAVGRHNRWLGSYRAVDAQNGIELVLIVALQFNSTSAQIRIHVVAFDIVCLTELIFFERTLFRLHAECHRHIHPRASQEHDMAIAFVPWNYLLLPMRIEDTAELHRILQSGHSPQARSALPTPSQCPLARASLNSSLLSLSPQQDSRPPLLDASSHLLQK</sequence>
<accession>R7SR25</accession>
<dbReference type="RefSeq" id="XP_007368933.1">
    <property type="nucleotide sequence ID" value="XM_007368871.1"/>
</dbReference>
<dbReference type="GeneID" id="18839690"/>
<proteinExistence type="predicted"/>
<protein>
    <submittedName>
        <fullName evidence="2">Uncharacterized protein</fullName>
    </submittedName>
</protein>
<reference evidence="2 3" key="1">
    <citation type="journal article" date="2012" name="Science">
        <title>The Paleozoic origin of enzymatic lignin decomposition reconstructed from 31 fungal genomes.</title>
        <authorList>
            <person name="Floudas D."/>
            <person name="Binder M."/>
            <person name="Riley R."/>
            <person name="Barry K."/>
            <person name="Blanchette R.A."/>
            <person name="Henrissat B."/>
            <person name="Martinez A.T."/>
            <person name="Otillar R."/>
            <person name="Spatafora J.W."/>
            <person name="Yadav J.S."/>
            <person name="Aerts A."/>
            <person name="Benoit I."/>
            <person name="Boyd A."/>
            <person name="Carlson A."/>
            <person name="Copeland A."/>
            <person name="Coutinho P.M."/>
            <person name="de Vries R.P."/>
            <person name="Ferreira P."/>
            <person name="Findley K."/>
            <person name="Foster B."/>
            <person name="Gaskell J."/>
            <person name="Glotzer D."/>
            <person name="Gorecki P."/>
            <person name="Heitman J."/>
            <person name="Hesse C."/>
            <person name="Hori C."/>
            <person name="Igarashi K."/>
            <person name="Jurgens J.A."/>
            <person name="Kallen N."/>
            <person name="Kersten P."/>
            <person name="Kohler A."/>
            <person name="Kuees U."/>
            <person name="Kumar T.K.A."/>
            <person name="Kuo A."/>
            <person name="LaButti K."/>
            <person name="Larrondo L.F."/>
            <person name="Lindquist E."/>
            <person name="Ling A."/>
            <person name="Lombard V."/>
            <person name="Lucas S."/>
            <person name="Lundell T."/>
            <person name="Martin R."/>
            <person name="McLaughlin D.J."/>
            <person name="Morgenstern I."/>
            <person name="Morin E."/>
            <person name="Murat C."/>
            <person name="Nagy L.G."/>
            <person name="Nolan M."/>
            <person name="Ohm R.A."/>
            <person name="Patyshakuliyeva A."/>
            <person name="Rokas A."/>
            <person name="Ruiz-Duenas F.J."/>
            <person name="Sabat G."/>
            <person name="Salamov A."/>
            <person name="Samejima M."/>
            <person name="Schmutz J."/>
            <person name="Slot J.C."/>
            <person name="St John F."/>
            <person name="Stenlid J."/>
            <person name="Sun H."/>
            <person name="Sun S."/>
            <person name="Syed K."/>
            <person name="Tsang A."/>
            <person name="Wiebenga A."/>
            <person name="Young D."/>
            <person name="Pisabarro A."/>
            <person name="Eastwood D.C."/>
            <person name="Martin F."/>
            <person name="Cullen D."/>
            <person name="Grigoriev I.V."/>
            <person name="Hibbett D.S."/>
        </authorList>
    </citation>
    <scope>NUCLEOTIDE SEQUENCE [LARGE SCALE GENOMIC DNA]</scope>
    <source>
        <strain evidence="2 3">LYAD-421 SS1</strain>
    </source>
</reference>
<dbReference type="Proteomes" id="UP000053319">
    <property type="component" value="Unassembled WGS sequence"/>
</dbReference>
<organism evidence="2 3">
    <name type="scientific">Dichomitus squalens (strain LYAD-421)</name>
    <name type="common">Western red white-rot fungus</name>
    <dbReference type="NCBI Taxonomy" id="732165"/>
    <lineage>
        <taxon>Eukaryota</taxon>
        <taxon>Fungi</taxon>
        <taxon>Dikarya</taxon>
        <taxon>Basidiomycota</taxon>
        <taxon>Agaricomycotina</taxon>
        <taxon>Agaricomycetes</taxon>
        <taxon>Polyporales</taxon>
        <taxon>Polyporaceae</taxon>
        <taxon>Dichomitus</taxon>
    </lineage>
</organism>
<dbReference type="EMBL" id="JH719436">
    <property type="protein sequence ID" value="EJF58398.1"/>
    <property type="molecule type" value="Genomic_DNA"/>
</dbReference>
<gene>
    <name evidence="2" type="ORF">DICSQDRAFT_173077</name>
</gene>
<feature type="region of interest" description="Disordered" evidence="1">
    <location>
        <begin position="174"/>
        <end position="195"/>
    </location>
</feature>
<evidence type="ECO:0000313" key="3">
    <source>
        <dbReference type="Proteomes" id="UP000053319"/>
    </source>
</evidence>
<dbReference type="HOGENOM" id="CLU_1396274_0_0_1"/>
<dbReference type="AlphaFoldDB" id="R7SR25"/>
<evidence type="ECO:0000313" key="2">
    <source>
        <dbReference type="EMBL" id="EJF58398.1"/>
    </source>
</evidence>
<dbReference type="KEGG" id="dsq:DICSQDRAFT_173077"/>
<name>R7SR25_DICSQ</name>
<feature type="compositionally biased region" description="Low complexity" evidence="1">
    <location>
        <begin position="174"/>
        <end position="186"/>
    </location>
</feature>
<evidence type="ECO:0000256" key="1">
    <source>
        <dbReference type="SAM" id="MobiDB-lite"/>
    </source>
</evidence>